<dbReference type="HOGENOM" id="CLU_076891_0_0_7"/>
<dbReference type="KEGG" id="scl:sce2087"/>
<name>A9FV80_SORC5</name>
<proteinExistence type="predicted"/>
<dbReference type="STRING" id="448385.sce2087"/>
<evidence type="ECO:0000313" key="1">
    <source>
        <dbReference type="EMBL" id="CAN92246.1"/>
    </source>
</evidence>
<keyword evidence="2" id="KW-1185">Reference proteome</keyword>
<dbReference type="RefSeq" id="WP_012234722.1">
    <property type="nucleotide sequence ID" value="NC_010162.1"/>
</dbReference>
<dbReference type="Pfam" id="PF12322">
    <property type="entry name" value="T4_baseplate"/>
    <property type="match status" value="1"/>
</dbReference>
<sequence>MRGLSSAGVLLAWEAGLEQHPLDRALSVLGTAHPELDRGALAALTVGQRDSLLIALRRGTFGDSLGGFAECGACGERLEFALSARDFPVAAAVFEGEAEIDGLRIHFRLPTSRDLAAVVGARSVEAARRMLLERCVLEAAQGDAPIDGASIAEEAVQKLAERMAELDAAADLTLELACPACGHAWETVFDIESYFWAEIAAQAGRLLAEVHTLASAYGWDEARILGMSAARRQAYLDRVAG</sequence>
<gene>
    <name evidence="1" type="ordered locus">sce2087</name>
</gene>
<dbReference type="EMBL" id="AM746676">
    <property type="protein sequence ID" value="CAN92246.1"/>
    <property type="molecule type" value="Genomic_DNA"/>
</dbReference>
<dbReference type="BioCyc" id="SCEL448385:SCE_RS10740-MONOMER"/>
<evidence type="ECO:0000313" key="2">
    <source>
        <dbReference type="Proteomes" id="UP000002139"/>
    </source>
</evidence>
<reference evidence="1 2" key="1">
    <citation type="journal article" date="2007" name="Nat. Biotechnol.">
        <title>Complete genome sequence of the myxobacterium Sorangium cellulosum.</title>
        <authorList>
            <person name="Schneiker S."/>
            <person name="Perlova O."/>
            <person name="Kaiser O."/>
            <person name="Gerth K."/>
            <person name="Alici A."/>
            <person name="Altmeyer M.O."/>
            <person name="Bartels D."/>
            <person name="Bekel T."/>
            <person name="Beyer S."/>
            <person name="Bode E."/>
            <person name="Bode H.B."/>
            <person name="Bolten C.J."/>
            <person name="Choudhuri J.V."/>
            <person name="Doss S."/>
            <person name="Elnakady Y.A."/>
            <person name="Frank B."/>
            <person name="Gaigalat L."/>
            <person name="Goesmann A."/>
            <person name="Groeger C."/>
            <person name="Gross F."/>
            <person name="Jelsbak L."/>
            <person name="Jelsbak L."/>
            <person name="Kalinowski J."/>
            <person name="Kegler C."/>
            <person name="Knauber T."/>
            <person name="Konietzny S."/>
            <person name="Kopp M."/>
            <person name="Krause L."/>
            <person name="Krug D."/>
            <person name="Linke B."/>
            <person name="Mahmud T."/>
            <person name="Martinez-Arias R."/>
            <person name="McHardy A.C."/>
            <person name="Merai M."/>
            <person name="Meyer F."/>
            <person name="Mormann S."/>
            <person name="Munoz-Dorado J."/>
            <person name="Perez J."/>
            <person name="Pradella S."/>
            <person name="Rachid S."/>
            <person name="Raddatz G."/>
            <person name="Rosenau F."/>
            <person name="Rueckert C."/>
            <person name="Sasse F."/>
            <person name="Scharfe M."/>
            <person name="Schuster S.C."/>
            <person name="Suen G."/>
            <person name="Treuner-Lange A."/>
            <person name="Velicer G.J."/>
            <person name="Vorholter F.-J."/>
            <person name="Weissman K.J."/>
            <person name="Welch R.D."/>
            <person name="Wenzel S.C."/>
            <person name="Whitworth D.E."/>
            <person name="Wilhelm S."/>
            <person name="Wittmann C."/>
            <person name="Bloecker H."/>
            <person name="Puehler A."/>
            <person name="Mueller R."/>
        </authorList>
    </citation>
    <scope>NUCLEOTIDE SEQUENCE [LARGE SCALE GENOMIC DNA]</scope>
    <source>
        <strain evidence="2">So ce56</strain>
    </source>
</reference>
<dbReference type="OrthoDB" id="283948at2"/>
<dbReference type="AlphaFoldDB" id="A9FV80"/>
<accession>A9FV80</accession>
<dbReference type="eggNOG" id="ENOG5030ZP1">
    <property type="taxonomic scope" value="Bacteria"/>
</dbReference>
<dbReference type="InterPro" id="IPR024364">
    <property type="entry name" value="Baseplate_phage_T4-like"/>
</dbReference>
<evidence type="ECO:0008006" key="3">
    <source>
        <dbReference type="Google" id="ProtNLM"/>
    </source>
</evidence>
<dbReference type="Proteomes" id="UP000002139">
    <property type="component" value="Chromosome"/>
</dbReference>
<protein>
    <recommendedName>
        <fullName evidence="3">Phage baseplate protein</fullName>
    </recommendedName>
</protein>
<organism evidence="1 2">
    <name type="scientific">Sorangium cellulosum (strain So ce56)</name>
    <name type="common">Polyangium cellulosum (strain So ce56)</name>
    <dbReference type="NCBI Taxonomy" id="448385"/>
    <lineage>
        <taxon>Bacteria</taxon>
        <taxon>Pseudomonadati</taxon>
        <taxon>Myxococcota</taxon>
        <taxon>Polyangia</taxon>
        <taxon>Polyangiales</taxon>
        <taxon>Polyangiaceae</taxon>
        <taxon>Sorangium</taxon>
    </lineage>
</organism>